<evidence type="ECO:0000256" key="19">
    <source>
        <dbReference type="ARBA" id="ARBA00031825"/>
    </source>
</evidence>
<feature type="transmembrane region" description="Helical" evidence="24">
    <location>
        <begin position="113"/>
        <end position="135"/>
    </location>
</feature>
<evidence type="ECO:0000256" key="16">
    <source>
        <dbReference type="ARBA" id="ARBA00023209"/>
    </source>
</evidence>
<evidence type="ECO:0000256" key="20">
    <source>
        <dbReference type="ARBA" id="ARBA00032253"/>
    </source>
</evidence>
<keyword evidence="11 24" id="KW-0812">Transmembrane</keyword>
<feature type="transmembrane region" description="Helical" evidence="24">
    <location>
        <begin position="81"/>
        <end position="101"/>
    </location>
</feature>
<dbReference type="RefSeq" id="WP_015468841.1">
    <property type="nucleotide sequence ID" value="NC_020813.1"/>
</dbReference>
<evidence type="ECO:0000256" key="9">
    <source>
        <dbReference type="ARBA" id="ARBA00022516"/>
    </source>
</evidence>
<gene>
    <name evidence="25" type="ORF">A11Q_131</name>
</gene>
<dbReference type="PANTHER" id="PTHR46382:SF1">
    <property type="entry name" value="PHOSPHATIDATE CYTIDYLYLTRANSFERASE"/>
    <property type="match status" value="1"/>
</dbReference>
<comment type="similarity">
    <text evidence="5">Belongs to the CDS family.</text>
</comment>
<evidence type="ECO:0000256" key="4">
    <source>
        <dbReference type="ARBA" id="ARBA00005189"/>
    </source>
</evidence>
<evidence type="ECO:0000256" key="18">
    <source>
        <dbReference type="ARBA" id="ARBA00029893"/>
    </source>
</evidence>
<evidence type="ECO:0000256" key="7">
    <source>
        <dbReference type="ARBA" id="ARBA00019373"/>
    </source>
</evidence>
<dbReference type="GO" id="GO:0004605">
    <property type="term" value="F:phosphatidate cytidylyltransferase activity"/>
    <property type="evidence" value="ECO:0007669"/>
    <property type="project" value="UniProtKB-EC"/>
</dbReference>
<protein>
    <recommendedName>
        <fullName evidence="7">Phosphatidate cytidylyltransferase</fullName>
        <ecNumber evidence="6">2.7.7.41</ecNumber>
    </recommendedName>
    <alternativeName>
        <fullName evidence="20">CDP-DAG synthase</fullName>
    </alternativeName>
    <alternativeName>
        <fullName evidence="22">CDP-DG synthase</fullName>
    </alternativeName>
    <alternativeName>
        <fullName evidence="18">CDP-diacylglycerol synthase</fullName>
    </alternativeName>
    <alternativeName>
        <fullName evidence="21">CDP-diglyceride pyrophosphorylase</fullName>
    </alternativeName>
    <alternativeName>
        <fullName evidence="23">CDP-diglyceride synthase</fullName>
    </alternativeName>
    <alternativeName>
        <fullName evidence="19">CTP:phosphatidate cytidylyltransferase</fullName>
    </alternativeName>
</protein>
<keyword evidence="16" id="KW-0594">Phospholipid biosynthesis</keyword>
<evidence type="ECO:0000256" key="24">
    <source>
        <dbReference type="SAM" id="Phobius"/>
    </source>
</evidence>
<reference evidence="25 26" key="1">
    <citation type="journal article" date="2013" name="ISME J.">
        <title>By their genes ye shall know them: genomic signatures of predatory bacteria.</title>
        <authorList>
            <person name="Pasternak Z."/>
            <person name="Pietrokovski S."/>
            <person name="Rotem O."/>
            <person name="Gophna U."/>
            <person name="Lurie-Weinberger M.N."/>
            <person name="Jurkevitch E."/>
        </authorList>
    </citation>
    <scope>NUCLEOTIDE SEQUENCE [LARGE SCALE GENOMIC DNA]</scope>
    <source>
        <strain evidence="25 26">JSS</strain>
    </source>
</reference>
<evidence type="ECO:0000256" key="10">
    <source>
        <dbReference type="ARBA" id="ARBA00022679"/>
    </source>
</evidence>
<evidence type="ECO:0000256" key="12">
    <source>
        <dbReference type="ARBA" id="ARBA00022695"/>
    </source>
</evidence>
<dbReference type="EC" id="2.7.7.41" evidence="6"/>
<comment type="subcellular location">
    <subcellularLocation>
        <location evidence="2">Cell membrane</location>
        <topology evidence="2">Multi-pass membrane protein</topology>
    </subcellularLocation>
</comment>
<dbReference type="KEGG" id="bex:A11Q_131"/>
<dbReference type="STRING" id="1184267.A11Q_131"/>
<dbReference type="Proteomes" id="UP000012040">
    <property type="component" value="Chromosome"/>
</dbReference>
<proteinExistence type="inferred from homology"/>
<evidence type="ECO:0000256" key="6">
    <source>
        <dbReference type="ARBA" id="ARBA00012487"/>
    </source>
</evidence>
<feature type="transmembrane region" description="Helical" evidence="24">
    <location>
        <begin position="182"/>
        <end position="201"/>
    </location>
</feature>
<evidence type="ECO:0000256" key="5">
    <source>
        <dbReference type="ARBA" id="ARBA00010185"/>
    </source>
</evidence>
<keyword evidence="26" id="KW-1185">Reference proteome</keyword>
<evidence type="ECO:0000256" key="8">
    <source>
        <dbReference type="ARBA" id="ARBA00022475"/>
    </source>
</evidence>
<evidence type="ECO:0000256" key="17">
    <source>
        <dbReference type="ARBA" id="ARBA00023264"/>
    </source>
</evidence>
<evidence type="ECO:0000256" key="21">
    <source>
        <dbReference type="ARBA" id="ARBA00032396"/>
    </source>
</evidence>
<feature type="transmembrane region" description="Helical" evidence="24">
    <location>
        <begin position="207"/>
        <end position="226"/>
    </location>
</feature>
<evidence type="ECO:0000313" key="25">
    <source>
        <dbReference type="EMBL" id="AGH94351.1"/>
    </source>
</evidence>
<evidence type="ECO:0000256" key="22">
    <source>
        <dbReference type="ARBA" id="ARBA00032743"/>
    </source>
</evidence>
<evidence type="ECO:0000313" key="26">
    <source>
        <dbReference type="Proteomes" id="UP000012040"/>
    </source>
</evidence>
<evidence type="ECO:0000256" key="3">
    <source>
        <dbReference type="ARBA" id="ARBA00005119"/>
    </source>
</evidence>
<dbReference type="PANTHER" id="PTHR46382">
    <property type="entry name" value="PHOSPHATIDATE CYTIDYLYLTRANSFERASE"/>
    <property type="match status" value="1"/>
</dbReference>
<comment type="catalytic activity">
    <reaction evidence="1">
        <text>a 1,2-diacyl-sn-glycero-3-phosphate + CTP + H(+) = a CDP-1,2-diacyl-sn-glycerol + diphosphate</text>
        <dbReference type="Rhea" id="RHEA:16229"/>
        <dbReference type="ChEBI" id="CHEBI:15378"/>
        <dbReference type="ChEBI" id="CHEBI:33019"/>
        <dbReference type="ChEBI" id="CHEBI:37563"/>
        <dbReference type="ChEBI" id="CHEBI:58332"/>
        <dbReference type="ChEBI" id="CHEBI:58608"/>
        <dbReference type="EC" id="2.7.7.41"/>
    </reaction>
</comment>
<feature type="transmembrane region" description="Helical" evidence="24">
    <location>
        <begin position="57"/>
        <end position="75"/>
    </location>
</feature>
<dbReference type="eggNOG" id="COG4589">
    <property type="taxonomic scope" value="Bacteria"/>
</dbReference>
<dbReference type="HOGENOM" id="CLU_037294_3_3_7"/>
<name>M4V8L3_9BACT</name>
<evidence type="ECO:0000256" key="1">
    <source>
        <dbReference type="ARBA" id="ARBA00001698"/>
    </source>
</evidence>
<evidence type="ECO:0000256" key="14">
    <source>
        <dbReference type="ARBA" id="ARBA00023098"/>
    </source>
</evidence>
<dbReference type="GO" id="GO:0016024">
    <property type="term" value="P:CDP-diacylglycerol biosynthetic process"/>
    <property type="evidence" value="ECO:0007669"/>
    <property type="project" value="TreeGrafter"/>
</dbReference>
<keyword evidence="13 24" id="KW-1133">Transmembrane helix</keyword>
<feature type="transmembrane region" description="Helical" evidence="24">
    <location>
        <begin position="7"/>
        <end position="24"/>
    </location>
</feature>
<feature type="transmembrane region" description="Helical" evidence="24">
    <location>
        <begin position="30"/>
        <end position="50"/>
    </location>
</feature>
<dbReference type="OrthoDB" id="5290710at2"/>
<organism evidence="25 26">
    <name type="scientific">Pseudobdellovibrio exovorus JSS</name>
    <dbReference type="NCBI Taxonomy" id="1184267"/>
    <lineage>
        <taxon>Bacteria</taxon>
        <taxon>Pseudomonadati</taxon>
        <taxon>Bdellovibrionota</taxon>
        <taxon>Bdellovibrionia</taxon>
        <taxon>Bdellovibrionales</taxon>
        <taxon>Pseudobdellovibrionaceae</taxon>
        <taxon>Pseudobdellovibrio</taxon>
    </lineage>
</organism>
<keyword evidence="15 24" id="KW-0472">Membrane</keyword>
<keyword evidence="10 25" id="KW-0808">Transferase</keyword>
<keyword evidence="17" id="KW-1208">Phospholipid metabolism</keyword>
<keyword evidence="9" id="KW-0444">Lipid biosynthesis</keyword>
<evidence type="ECO:0000256" key="23">
    <source>
        <dbReference type="ARBA" id="ARBA00033406"/>
    </source>
</evidence>
<feature type="transmembrane region" description="Helical" evidence="24">
    <location>
        <begin position="141"/>
        <end position="161"/>
    </location>
</feature>
<dbReference type="EMBL" id="CP003537">
    <property type="protein sequence ID" value="AGH94351.1"/>
    <property type="molecule type" value="Genomic_DNA"/>
</dbReference>
<comment type="pathway">
    <text evidence="3">Phospholipid metabolism; CDP-diacylglycerol biosynthesis; CDP-diacylglycerol from sn-glycerol 3-phosphate: step 3/3.</text>
</comment>
<comment type="pathway">
    <text evidence="4">Lipid metabolism.</text>
</comment>
<evidence type="ECO:0000256" key="2">
    <source>
        <dbReference type="ARBA" id="ARBA00004651"/>
    </source>
</evidence>
<keyword evidence="8" id="KW-1003">Cell membrane</keyword>
<keyword evidence="12 25" id="KW-0548">Nucleotidyltransferase</keyword>
<dbReference type="AlphaFoldDB" id="M4V8L3"/>
<evidence type="ECO:0000256" key="13">
    <source>
        <dbReference type="ARBA" id="ARBA00022989"/>
    </source>
</evidence>
<keyword evidence="14" id="KW-0443">Lipid metabolism</keyword>
<dbReference type="PATRIC" id="fig|1184267.3.peg.133"/>
<sequence length="270" mass="29848">MTNLSFRVLSAVIALAIFIPTVYFGREHGIYVLALFVVARGAFEMARMLFADRYPKFVKRLFVAMVTSVFLIITQDQLKSAANFAFTFSFVLIASFGIFLHKQFKDLEQILTFATRNSLGMIYICYLPATVVWTTQTEYGVTWFICLLSVVFAGDIGAYLFGMTMGRNKIAPDLSPKKSVEGSIGGLLFSIFVGVAFHWLIPTTPVYVMALCGLFGGFFGQVGDFFESLIKRVSGVKDSGSIMPGHGGVLDRLDGVLFAAPVFYFAATYF</sequence>
<evidence type="ECO:0000256" key="15">
    <source>
        <dbReference type="ARBA" id="ARBA00023136"/>
    </source>
</evidence>
<dbReference type="Pfam" id="PF01148">
    <property type="entry name" value="CTP_transf_1"/>
    <property type="match status" value="1"/>
</dbReference>
<accession>M4V8L3</accession>
<dbReference type="GO" id="GO:0005886">
    <property type="term" value="C:plasma membrane"/>
    <property type="evidence" value="ECO:0007669"/>
    <property type="project" value="UniProtKB-SubCell"/>
</dbReference>
<evidence type="ECO:0000256" key="11">
    <source>
        <dbReference type="ARBA" id="ARBA00022692"/>
    </source>
</evidence>